<reference evidence="2 3" key="2">
    <citation type="journal article" date="2012" name="Stand. Genomic Sci.">
        <title>Complete genome sequence of the orange-red pigmented, radioresistant Deinococcus proteolyticus type strain (MRP(T)).</title>
        <authorList>
            <person name="Copeland A."/>
            <person name="Zeytun A."/>
            <person name="Yassawong M."/>
            <person name="Nolan M."/>
            <person name="Lucas S."/>
            <person name="Hammon N."/>
            <person name="Deshpande S."/>
            <person name="Cheng J.F."/>
            <person name="Han C."/>
            <person name="Tapia R."/>
            <person name="Goodwin L.A."/>
            <person name="Pitluck S."/>
            <person name="Mavromatis K."/>
            <person name="Liolios K."/>
            <person name="Pagani I."/>
            <person name="Ivanova N."/>
            <person name="Mikhailova N."/>
            <person name="Pati A."/>
            <person name="Chen A."/>
            <person name="Palaniappan K."/>
            <person name="Land M."/>
            <person name="Hauser L."/>
            <person name="Jeffries C.D."/>
            <person name="Brambilla E.M."/>
            <person name="Rohde M."/>
            <person name="Sikorski J."/>
            <person name="Pukall R."/>
            <person name="Goker M."/>
            <person name="Detter J.C."/>
            <person name="Woyke T."/>
            <person name="Bristow J."/>
            <person name="Eisen J.A."/>
            <person name="Markowitz V."/>
            <person name="Hugenholtz P."/>
            <person name="Kyrpides N.C."/>
            <person name="Klenk H.P."/>
            <person name="Lapidus A."/>
        </authorList>
    </citation>
    <scope>NUCLEOTIDE SEQUENCE [LARGE SCALE GENOMIC DNA]</scope>
    <source>
        <strain evidence="3">ATCC 35074 / DSM 20540 / JCM 6276 / NBRC 101906 / NCIMB 13154 / VKM Ac-1939 / CCM 2703 / MRP</strain>
        <plasmid evidence="3">Plasmid pDEIPR03</plasmid>
    </source>
</reference>
<protein>
    <submittedName>
        <fullName evidence="2">Glycosyl transferase group 1</fullName>
    </submittedName>
</protein>
<dbReference type="Pfam" id="PF13692">
    <property type="entry name" value="Glyco_trans_1_4"/>
    <property type="match status" value="1"/>
</dbReference>
<dbReference type="OrthoDB" id="9804196at2"/>
<dbReference type="Pfam" id="PF13439">
    <property type="entry name" value="Glyco_transf_4"/>
    <property type="match status" value="1"/>
</dbReference>
<dbReference type="Gene3D" id="3.40.50.2000">
    <property type="entry name" value="Glycogen Phosphorylase B"/>
    <property type="match status" value="2"/>
</dbReference>
<evidence type="ECO:0000313" key="2">
    <source>
        <dbReference type="EMBL" id="ADY27690.1"/>
    </source>
</evidence>
<dbReference type="SUPFAM" id="SSF53756">
    <property type="entry name" value="UDP-Glycosyltransferase/glycogen phosphorylase"/>
    <property type="match status" value="1"/>
</dbReference>
<evidence type="ECO:0000313" key="3">
    <source>
        <dbReference type="Proteomes" id="UP000007718"/>
    </source>
</evidence>
<dbReference type="HOGENOM" id="CLU_009583_33_0_0"/>
<sequence>MSFASTSSVLPQRPVRVLHLTGNLDRGGIETWLVNVFRRADPAAVQMDVLVASPAPHTGVYEAELRDLGVRIIHAPPSGNLPQFVQAYRRVLREYGPYDVVHSHIHHFGGLLLLLSRLAGVPVRVATSHTDTSQADQQAGRGRAAYLRAMRAALQGSVTHRTAVSQAAASALFGPDWASQPVQIITLGIDLAGLQTPRPVQGLRDELGLQPGVPVLGCVAQLRPEKNHMFLLDVLAEHVRRQGPAYLLLVGEGDERSAIEARVAELGLQPWVKLLGSRPDVAELLWLMDAFLLTSKFEGLSLAFIEAQAVGLPCIVSTGVPVTSDDRRFPLIDVVRLPLNGDPAPWADALAAVLERGRHDPPRMDFEVAETTRELTEFYIRASRGEV</sequence>
<keyword evidence="3" id="KW-1185">Reference proteome</keyword>
<dbReference type="InterPro" id="IPR028098">
    <property type="entry name" value="Glyco_trans_4-like_N"/>
</dbReference>
<dbReference type="AlphaFoldDB" id="F0RQY1"/>
<organism evidence="2 3">
    <name type="scientific">Deinococcus proteolyticus (strain ATCC 35074 / DSM 20540 / JCM 6276 / NBRC 101906 / NCIMB 13154 / VKM Ac-1939 / CCM 2703 / MRP)</name>
    <dbReference type="NCBI Taxonomy" id="693977"/>
    <lineage>
        <taxon>Bacteria</taxon>
        <taxon>Thermotogati</taxon>
        <taxon>Deinococcota</taxon>
        <taxon>Deinococci</taxon>
        <taxon>Deinococcales</taxon>
        <taxon>Deinococcaceae</taxon>
        <taxon>Deinococcus</taxon>
    </lineage>
</organism>
<name>F0RQY1_DEIPM</name>
<dbReference type="GO" id="GO:0016758">
    <property type="term" value="F:hexosyltransferase activity"/>
    <property type="evidence" value="ECO:0007669"/>
    <property type="project" value="TreeGrafter"/>
</dbReference>
<dbReference type="InterPro" id="IPR050194">
    <property type="entry name" value="Glycosyltransferase_grp1"/>
</dbReference>
<gene>
    <name evidence="2" type="ordered locus">Deipr_2576</name>
</gene>
<dbReference type="KEGG" id="dpt:Deipr_2576"/>
<keyword evidence="2" id="KW-0614">Plasmid</keyword>
<feature type="domain" description="Glycosyltransferase subfamily 4-like N-terminal" evidence="1">
    <location>
        <begin position="27"/>
        <end position="191"/>
    </location>
</feature>
<reference evidence="3" key="1">
    <citation type="submission" date="2011-02" db="EMBL/GenBank/DDBJ databases">
        <title>The complete sequence of plasmid3 of Deinococcus proteolyticus DSM 20540.</title>
        <authorList>
            <consortium name="US DOE Joint Genome Institute (JGI-PGF)"/>
            <person name="Lucas S."/>
            <person name="Copeland A."/>
            <person name="Lapidus A."/>
            <person name="Bruce D."/>
            <person name="Goodwin L."/>
            <person name="Pitluck S."/>
            <person name="Kyrpides N."/>
            <person name="Mavromatis K."/>
            <person name="Pagani I."/>
            <person name="Ivanova N."/>
            <person name="Ovchinnikova G."/>
            <person name="Zeytun A."/>
            <person name="Detter J.C."/>
            <person name="Han C."/>
            <person name="Land M."/>
            <person name="Hauser L."/>
            <person name="Markowitz V."/>
            <person name="Cheng J.-F."/>
            <person name="Hugenholtz P."/>
            <person name="Woyke T."/>
            <person name="Wu D."/>
            <person name="Pukall R."/>
            <person name="Steenblock K."/>
            <person name="Brambilla E."/>
            <person name="Klenk H.-P."/>
            <person name="Eisen J.A."/>
        </authorList>
    </citation>
    <scope>NUCLEOTIDE SEQUENCE [LARGE SCALE GENOMIC DNA]</scope>
    <source>
        <strain evidence="3">ATCC 35074 / DSM 20540 / JCM 6276 / NBRC 101906 / NCIMB 13154 / VKM Ac-1939 / CCM 2703 / MRP</strain>
        <plasmid evidence="3">Plasmid pDEIPR03</plasmid>
    </source>
</reference>
<dbReference type="RefSeq" id="WP_013623196.1">
    <property type="nucleotide sequence ID" value="NC_015170.1"/>
</dbReference>
<dbReference type="eggNOG" id="COG0438">
    <property type="taxonomic scope" value="Bacteria"/>
</dbReference>
<accession>F0RQY1</accession>
<keyword evidence="2" id="KW-0808">Transferase</keyword>
<proteinExistence type="predicted"/>
<geneLocation type="plasmid" evidence="2 3">
    <name>pDEIPR03</name>
</geneLocation>
<dbReference type="EMBL" id="CP002539">
    <property type="protein sequence ID" value="ADY27690.1"/>
    <property type="molecule type" value="Genomic_DNA"/>
</dbReference>
<dbReference type="Proteomes" id="UP000007718">
    <property type="component" value="Plasmid pDEIPR03"/>
</dbReference>
<dbReference type="PANTHER" id="PTHR45947:SF3">
    <property type="entry name" value="SULFOQUINOVOSYL TRANSFERASE SQD2"/>
    <property type="match status" value="1"/>
</dbReference>
<evidence type="ECO:0000259" key="1">
    <source>
        <dbReference type="Pfam" id="PF13439"/>
    </source>
</evidence>
<dbReference type="PANTHER" id="PTHR45947">
    <property type="entry name" value="SULFOQUINOVOSYL TRANSFERASE SQD2"/>
    <property type="match status" value="1"/>
</dbReference>